<reference evidence="1 2" key="1">
    <citation type="submission" date="2020-01" db="EMBL/GenBank/DDBJ databases">
        <authorList>
            <person name="Gupta K D."/>
        </authorList>
    </citation>
    <scope>NUCLEOTIDE SEQUENCE [LARGE SCALE GENOMIC DNA]</scope>
</reference>
<protein>
    <submittedName>
        <fullName evidence="1">Uncharacterized protein</fullName>
    </submittedName>
</protein>
<proteinExistence type="predicted"/>
<dbReference type="EMBL" id="CACVBS010000002">
    <property type="protein sequence ID" value="CAA7258504.1"/>
    <property type="molecule type" value="Genomic_DNA"/>
</dbReference>
<name>A0A8S0W0X1_CYCAE</name>
<accession>A0A8S0W0X1</accession>
<keyword evidence="2" id="KW-1185">Reference proteome</keyword>
<evidence type="ECO:0000313" key="1">
    <source>
        <dbReference type="EMBL" id="CAA7258504.1"/>
    </source>
</evidence>
<dbReference type="OrthoDB" id="3011417at2759"/>
<gene>
    <name evidence="1" type="ORF">AAE3_LOCUS1052</name>
</gene>
<organism evidence="1 2">
    <name type="scientific">Cyclocybe aegerita</name>
    <name type="common">Black poplar mushroom</name>
    <name type="synonym">Agrocybe aegerita</name>
    <dbReference type="NCBI Taxonomy" id="1973307"/>
    <lineage>
        <taxon>Eukaryota</taxon>
        <taxon>Fungi</taxon>
        <taxon>Dikarya</taxon>
        <taxon>Basidiomycota</taxon>
        <taxon>Agaricomycotina</taxon>
        <taxon>Agaricomycetes</taxon>
        <taxon>Agaricomycetidae</taxon>
        <taxon>Agaricales</taxon>
        <taxon>Agaricineae</taxon>
        <taxon>Bolbitiaceae</taxon>
        <taxon>Cyclocybe</taxon>
    </lineage>
</organism>
<comment type="caution">
    <text evidence="1">The sequence shown here is derived from an EMBL/GenBank/DDBJ whole genome shotgun (WGS) entry which is preliminary data.</text>
</comment>
<dbReference type="AlphaFoldDB" id="A0A8S0W0X1"/>
<dbReference type="Proteomes" id="UP000467700">
    <property type="component" value="Unassembled WGS sequence"/>
</dbReference>
<evidence type="ECO:0000313" key="2">
    <source>
        <dbReference type="Proteomes" id="UP000467700"/>
    </source>
</evidence>
<sequence length="141" mass="16109">MYPKKIPARMTLADACAVAEPIHCSMAEVEPGWSYKTKSLEDIYRGDKGVLDYHGKFLTDTSKHTGNQLIRQVCRLSVVPTLVEDLGAMFLEHEDCLHYEFRRRHGPPARSRRLQDDSLLPPPVDRRPRSFVFGCIVVHDC</sequence>